<name>A0AAD4NIE9_9BILA</name>
<feature type="compositionally biased region" description="Polar residues" evidence="1">
    <location>
        <begin position="344"/>
        <end position="372"/>
    </location>
</feature>
<feature type="region of interest" description="Disordered" evidence="1">
    <location>
        <begin position="505"/>
        <end position="533"/>
    </location>
</feature>
<feature type="domain" description="PH" evidence="2">
    <location>
        <begin position="890"/>
        <end position="1002"/>
    </location>
</feature>
<dbReference type="GO" id="GO:0005826">
    <property type="term" value="C:actomyosin contractile ring"/>
    <property type="evidence" value="ECO:0007669"/>
    <property type="project" value="TreeGrafter"/>
</dbReference>
<dbReference type="GO" id="GO:0000915">
    <property type="term" value="P:actomyosin contractile ring assembly"/>
    <property type="evidence" value="ECO:0007669"/>
    <property type="project" value="TreeGrafter"/>
</dbReference>
<sequence>MPFDSTRRYRDTKFCSDLSNFSPFLRFVKAANIESNHNFCANLFGFNTFMMDEDKTTETNLAPMQSENSSPTKRHSRFAQLAADVDKFEFDYKPNFARSKEELLKGPPKRVSMGGETRPSVLFTPSGYTTVENKSPRKQGSFPYSYDTIMVVSIGEDMPSTKPNTCPNDTKEQNLEHGKMSNIDSVIVEEWDESPKTKGTDNIILRSETGPNKTERRSRFAALSAHLDEFECEIKTDKTSPVKKSALFSETKNIPFVDHEASPDVHNSSSEYGIHTFGEKSLLGPVHGETCKAPAINSPTKYVWKKANGGNYNMKEGNIKPHLPMHEEATLHEEKLDAEKQITPQPITPKSNINLSQSNTTQSPGDHNTSPRSAIVKTPLSSVKALRNRWEVSSATGTPLHPNKDNDELLDAAMRMVKSAERPKKPFKRNFKGADVPGEFFNQGSTPDNPEKASNFASHNTEENDISPKKQLKTSSTLKPTHASNGNNETAADVIDQAFDFIPNESQTTPIKPTDSDNLNKTPCPKTGPFRAVTPNSEIVGSLMEAINEDFEKNYTPKSRRVAKQVYLGEDESDSRPLDKNSLTHTISFYRRQGTLARKPQIDFNTVDEEISEDQADSNVPPIAPTNEATLKRLHEAIIVQQDQICQASRALAFCRQNNHFRAGREEVDAQRALLIATERRRAYVLERDRLINSKGPLSSTRPSEPRGTLTFSYIAVKLSRDYINMYVRSHSECHHYYFIVLIKSGENVVHTSLASSNQGVKSGFVEFSHYIQLGGLTTDFVCTVEIYSLRTAFDENAHDKVKKQSTWKRMVTTPISGGLLSHSAGSATLPGSSSRPVQVIDPGFQKVGYTTLNRSLLGKQKFHLTDVMEPLDGNLVLNMRCFAEEEVVPLNMRAFISLYQIVSGLGAWTRFWCVLRNGQMRFWRYLEDEEKKSPCVTLDLSKCLSKVSEVSSSVASLPHSMQVDIALGEDDMPKEEIRLLLAAESHEVKLQWMEAINTAIRNANLWGNPSQK</sequence>
<dbReference type="InterPro" id="IPR012966">
    <property type="entry name" value="AHD"/>
</dbReference>
<feature type="compositionally biased region" description="Polar residues" evidence="1">
    <location>
        <begin position="505"/>
        <end position="521"/>
    </location>
</feature>
<organism evidence="3 4">
    <name type="scientific">Ditylenchus destructor</name>
    <dbReference type="NCBI Taxonomy" id="166010"/>
    <lineage>
        <taxon>Eukaryota</taxon>
        <taxon>Metazoa</taxon>
        <taxon>Ecdysozoa</taxon>
        <taxon>Nematoda</taxon>
        <taxon>Chromadorea</taxon>
        <taxon>Rhabditida</taxon>
        <taxon>Tylenchina</taxon>
        <taxon>Tylenchomorpha</taxon>
        <taxon>Sphaerularioidea</taxon>
        <taxon>Anguinidae</taxon>
        <taxon>Anguininae</taxon>
        <taxon>Ditylenchus</taxon>
    </lineage>
</organism>
<dbReference type="Proteomes" id="UP001201812">
    <property type="component" value="Unassembled WGS sequence"/>
</dbReference>
<protein>
    <submittedName>
        <fullName evidence="3">Cell division protein anillin domain-containing protein</fullName>
    </submittedName>
</protein>
<dbReference type="Pfam" id="PF00169">
    <property type="entry name" value="PH"/>
    <property type="match status" value="1"/>
</dbReference>
<evidence type="ECO:0000256" key="1">
    <source>
        <dbReference type="SAM" id="MobiDB-lite"/>
    </source>
</evidence>
<dbReference type="EMBL" id="JAKKPZ010000001">
    <property type="protein sequence ID" value="KAI1729002.1"/>
    <property type="molecule type" value="Genomic_DNA"/>
</dbReference>
<dbReference type="PANTHER" id="PTHR21538">
    <property type="entry name" value="ANILLIN/RHOTEKIN RTKN"/>
    <property type="match status" value="1"/>
</dbReference>
<keyword evidence="4" id="KW-1185">Reference proteome</keyword>
<dbReference type="InterPro" id="IPR051364">
    <property type="entry name" value="Cytokinesis/Rho-signaling"/>
</dbReference>
<keyword evidence="3" id="KW-0131">Cell cycle</keyword>
<dbReference type="SUPFAM" id="SSF50729">
    <property type="entry name" value="PH domain-like"/>
    <property type="match status" value="1"/>
</dbReference>
<dbReference type="AlphaFoldDB" id="A0AAD4NIE9"/>
<feature type="compositionally biased region" description="Polar residues" evidence="1">
    <location>
        <begin position="473"/>
        <end position="488"/>
    </location>
</feature>
<dbReference type="PROSITE" id="PS50003">
    <property type="entry name" value="PH_DOMAIN"/>
    <property type="match status" value="1"/>
</dbReference>
<evidence type="ECO:0000313" key="4">
    <source>
        <dbReference type="Proteomes" id="UP001201812"/>
    </source>
</evidence>
<dbReference type="InterPro" id="IPR001849">
    <property type="entry name" value="PH_domain"/>
</dbReference>
<dbReference type="GO" id="GO:0000281">
    <property type="term" value="P:mitotic cytokinesis"/>
    <property type="evidence" value="ECO:0007669"/>
    <property type="project" value="TreeGrafter"/>
</dbReference>
<dbReference type="InterPro" id="IPR011993">
    <property type="entry name" value="PH-like_dom_sf"/>
</dbReference>
<gene>
    <name evidence="3" type="ORF">DdX_01216</name>
</gene>
<dbReference type="PANTHER" id="PTHR21538:SF23">
    <property type="entry name" value="ANILLIN"/>
    <property type="match status" value="1"/>
</dbReference>
<dbReference type="GO" id="GO:0031106">
    <property type="term" value="P:septin ring organization"/>
    <property type="evidence" value="ECO:0007669"/>
    <property type="project" value="TreeGrafter"/>
</dbReference>
<comment type="caution">
    <text evidence="3">The sequence shown here is derived from an EMBL/GenBank/DDBJ whole genome shotgun (WGS) entry which is preliminary data.</text>
</comment>
<feature type="region of interest" description="Disordered" evidence="1">
    <location>
        <begin position="420"/>
        <end position="488"/>
    </location>
</feature>
<dbReference type="Pfam" id="PF08174">
    <property type="entry name" value="Anillin"/>
    <property type="match status" value="1"/>
</dbReference>
<feature type="region of interest" description="Disordered" evidence="1">
    <location>
        <begin position="344"/>
        <end position="380"/>
    </location>
</feature>
<dbReference type="SMART" id="SM00233">
    <property type="entry name" value="PH"/>
    <property type="match status" value="1"/>
</dbReference>
<evidence type="ECO:0000313" key="3">
    <source>
        <dbReference type="EMBL" id="KAI1729002.1"/>
    </source>
</evidence>
<reference evidence="3" key="1">
    <citation type="submission" date="2022-01" db="EMBL/GenBank/DDBJ databases">
        <title>Genome Sequence Resource for Two Populations of Ditylenchus destructor, the Migratory Endoparasitic Phytonematode.</title>
        <authorList>
            <person name="Zhang H."/>
            <person name="Lin R."/>
            <person name="Xie B."/>
        </authorList>
    </citation>
    <scope>NUCLEOTIDE SEQUENCE</scope>
    <source>
        <strain evidence="3">BazhouSP</strain>
    </source>
</reference>
<proteinExistence type="predicted"/>
<feature type="region of interest" description="Disordered" evidence="1">
    <location>
        <begin position="197"/>
        <end position="217"/>
    </location>
</feature>
<evidence type="ECO:0000259" key="2">
    <source>
        <dbReference type="PROSITE" id="PS50003"/>
    </source>
</evidence>
<dbReference type="InterPro" id="IPR037840">
    <property type="entry name" value="PH_Anillin"/>
</dbReference>
<dbReference type="CDD" id="cd01263">
    <property type="entry name" value="PH_anillin"/>
    <property type="match status" value="1"/>
</dbReference>
<keyword evidence="3" id="KW-0132">Cell division</keyword>
<dbReference type="Gene3D" id="2.30.29.30">
    <property type="entry name" value="Pleckstrin-homology domain (PH domain)/Phosphotyrosine-binding domain (PTB)"/>
    <property type="match status" value="1"/>
</dbReference>
<accession>A0AAD4NIE9</accession>